<accession>A0AA37H1I5</accession>
<name>A0AA37H1I5_9PEZI</name>
<evidence type="ECO:0000313" key="2">
    <source>
        <dbReference type="Proteomes" id="UP001055172"/>
    </source>
</evidence>
<evidence type="ECO:0008006" key="3">
    <source>
        <dbReference type="Google" id="ProtNLM"/>
    </source>
</evidence>
<dbReference type="AlphaFoldDB" id="A0AA37H1I5"/>
<keyword evidence="2" id="KW-1185">Reference proteome</keyword>
<dbReference type="Proteomes" id="UP001055172">
    <property type="component" value="Unassembled WGS sequence"/>
</dbReference>
<comment type="caution">
    <text evidence="1">The sequence shown here is derived from an EMBL/GenBank/DDBJ whole genome shotgun (WGS) entry which is preliminary data.</text>
</comment>
<proteinExistence type="predicted"/>
<gene>
    <name evidence="1" type="ORF">ColLi_12726</name>
</gene>
<dbReference type="EMBL" id="BPPX01000046">
    <property type="protein sequence ID" value="GJC89888.1"/>
    <property type="molecule type" value="Genomic_DNA"/>
</dbReference>
<reference evidence="1 2" key="1">
    <citation type="submission" date="2021-07" db="EMBL/GenBank/DDBJ databases">
        <title>Genome data of Colletotrichum spaethianum.</title>
        <authorList>
            <person name="Utami Y.D."/>
            <person name="Hiruma K."/>
        </authorList>
    </citation>
    <scope>NUCLEOTIDE SEQUENCE [LARGE SCALE GENOMIC DNA]</scope>
    <source>
        <strain evidence="1 2">MAFF 242679</strain>
    </source>
</reference>
<organism evidence="1 2">
    <name type="scientific">Colletotrichum liriopes</name>
    <dbReference type="NCBI Taxonomy" id="708192"/>
    <lineage>
        <taxon>Eukaryota</taxon>
        <taxon>Fungi</taxon>
        <taxon>Dikarya</taxon>
        <taxon>Ascomycota</taxon>
        <taxon>Pezizomycotina</taxon>
        <taxon>Sordariomycetes</taxon>
        <taxon>Hypocreomycetidae</taxon>
        <taxon>Glomerellales</taxon>
        <taxon>Glomerellaceae</taxon>
        <taxon>Colletotrichum</taxon>
        <taxon>Colletotrichum spaethianum species complex</taxon>
    </lineage>
</organism>
<evidence type="ECO:0000313" key="1">
    <source>
        <dbReference type="EMBL" id="GJC89888.1"/>
    </source>
</evidence>
<protein>
    <recommendedName>
        <fullName evidence="3">Heterokaryon incompatibility domain-containing protein</fullName>
    </recommendedName>
</protein>
<sequence length="221" mass="25889">MWLGGGELLMKKGLFEAAEKLQLVVSRLREILGPGNEELVIDRCQIFDICDPKAFEDLGLEPIDLVDLVSWYLLFSRSWFKRAWVVQEWVLSPNCFFLCGTLMFSLETFAWYFANFTRRYWTWQIQRLVMANILDPETMAMPTGEYYGSKTDHRDFAWKTKYRTVPLFRAKLDYSILADMDQSLPAVEILRDLFTHERSKNLAQDMESQHINPAVPQQALL</sequence>